<reference evidence="6" key="1">
    <citation type="submission" date="2010-09" db="EMBL/GenBank/DDBJ databases">
        <title>The genome sequence of Geomyces destructans 20631-21.</title>
        <authorList>
            <consortium name="The Broad Institute Genome Sequencing Platform"/>
            <person name="Cuomo C.A."/>
            <person name="Blehert D.S."/>
            <person name="Lorch J.M."/>
            <person name="Young S.K."/>
            <person name="Zeng Q."/>
            <person name="Gargeya S."/>
            <person name="Fitzgerald M."/>
            <person name="Haas B."/>
            <person name="Abouelleil A."/>
            <person name="Alvarado L."/>
            <person name="Arachchi H.M."/>
            <person name="Berlin A."/>
            <person name="Brown A."/>
            <person name="Chapman S.B."/>
            <person name="Chen Z."/>
            <person name="Dunbar C."/>
            <person name="Freedman E."/>
            <person name="Gearin G."/>
            <person name="Gellesch M."/>
            <person name="Goldberg J."/>
            <person name="Griggs A."/>
            <person name="Gujja S."/>
            <person name="Heiman D."/>
            <person name="Howarth C."/>
            <person name="Larson L."/>
            <person name="Lui A."/>
            <person name="MacDonald P.J.P."/>
            <person name="Montmayeur A."/>
            <person name="Murphy C."/>
            <person name="Neiman D."/>
            <person name="Pearson M."/>
            <person name="Priest M."/>
            <person name="Roberts A."/>
            <person name="Saif S."/>
            <person name="Shea T."/>
            <person name="Shenoy N."/>
            <person name="Sisk P."/>
            <person name="Stolte C."/>
            <person name="Sykes S."/>
            <person name="Wortman J."/>
            <person name="Nusbaum C."/>
            <person name="Birren B."/>
        </authorList>
    </citation>
    <scope>NUCLEOTIDE SEQUENCE [LARGE SCALE GENOMIC DNA]</scope>
    <source>
        <strain evidence="6">ATCC MYA-4855 / 20631-21</strain>
    </source>
</reference>
<dbReference type="VEuPathDB" id="FungiDB:GMDG_07434"/>
<evidence type="ECO:0000313" key="6">
    <source>
        <dbReference type="Proteomes" id="UP000011064"/>
    </source>
</evidence>
<dbReference type="OrthoDB" id="5585464at2759"/>
<dbReference type="GO" id="GO:0030488">
    <property type="term" value="P:tRNA methylation"/>
    <property type="evidence" value="ECO:0007669"/>
    <property type="project" value="InterPro"/>
</dbReference>
<gene>
    <name evidence="5" type="ORF">GMDG_07434</name>
</gene>
<keyword evidence="6" id="KW-1185">Reference proteome</keyword>
<dbReference type="SUPFAM" id="SSF53335">
    <property type="entry name" value="S-adenosyl-L-methionine-dependent methyltransferases"/>
    <property type="match status" value="2"/>
</dbReference>
<evidence type="ECO:0000313" key="5">
    <source>
        <dbReference type="EMBL" id="ELR05512.1"/>
    </source>
</evidence>
<feature type="compositionally biased region" description="Basic and acidic residues" evidence="4">
    <location>
        <begin position="348"/>
        <end position="359"/>
    </location>
</feature>
<accession>L8FXA3</accession>
<evidence type="ECO:0000256" key="3">
    <source>
        <dbReference type="ARBA" id="ARBA00033309"/>
    </source>
</evidence>
<organism evidence="5 6">
    <name type="scientific">Pseudogymnoascus destructans (strain ATCC MYA-4855 / 20631-21)</name>
    <name type="common">Bat white-nose syndrome fungus</name>
    <name type="synonym">Geomyces destructans</name>
    <dbReference type="NCBI Taxonomy" id="658429"/>
    <lineage>
        <taxon>Eukaryota</taxon>
        <taxon>Fungi</taxon>
        <taxon>Dikarya</taxon>
        <taxon>Ascomycota</taxon>
        <taxon>Pezizomycotina</taxon>
        <taxon>Leotiomycetes</taxon>
        <taxon>Thelebolales</taxon>
        <taxon>Thelebolaceae</taxon>
        <taxon>Pseudogymnoascus</taxon>
    </lineage>
</organism>
<sequence>MPIAFIRCGSTIHRIVARSAYSPCAALSYSSYVFQENDIVLVQKKTDPSAKQILSKPLRPGKIVNTSTGHIDHESIIGLSPRAIVSTATGKGEYRVYRPTLGEYTNLTARIVTPVYPADANLIISLLDLNPTVPDPSSPSPSPRSKSSKPALAMESTSDAVDAEHQAAVEKWEAYKPTRRAVVTTFDVSARHSAHAQTVVAGWRKGMYEHSVDFHVGSISEYISSRLATSLEPFLDHTILDLPDCHLYLETISRALKEDGTVLVFCPSITQIIACVKQAKKEGLPLVLETTLEIGQAAGVGGRVWDVRAVRARSFVRAEAAEAEKVESAEGVESGTEGSGAEAVAETTPKEAEHLKPEGDGWNMVCRPKVGDRVVGGGFVGVFRRVVK</sequence>
<evidence type="ECO:0000256" key="1">
    <source>
        <dbReference type="ARBA" id="ARBA00012796"/>
    </source>
</evidence>
<protein>
    <recommendedName>
        <fullName evidence="2">tRNA (adenine(58)-N(1))-methyltransferase catalytic subunit TRM61</fullName>
        <ecNumber evidence="1">2.1.1.220</ecNumber>
    </recommendedName>
    <alternativeName>
        <fullName evidence="3">tRNA(m1A58)-methyltransferase subunit TRM61</fullName>
    </alternativeName>
</protein>
<evidence type="ECO:0000256" key="2">
    <source>
        <dbReference type="ARBA" id="ARBA00015963"/>
    </source>
</evidence>
<dbReference type="GO" id="GO:0031515">
    <property type="term" value="C:tRNA (m1A) methyltransferase complex"/>
    <property type="evidence" value="ECO:0007669"/>
    <property type="project" value="InterPro"/>
</dbReference>
<name>L8FXA3_PSED2</name>
<dbReference type="InterPro" id="IPR014816">
    <property type="entry name" value="tRNA_MeTrfase_Gcd14"/>
</dbReference>
<dbReference type="PROSITE" id="PS51620">
    <property type="entry name" value="SAM_TRM61"/>
    <property type="match status" value="1"/>
</dbReference>
<dbReference type="EMBL" id="GL573392">
    <property type="protein sequence ID" value="ELR05512.1"/>
    <property type="molecule type" value="Genomic_DNA"/>
</dbReference>
<dbReference type="PANTHER" id="PTHR12133">
    <property type="entry name" value="TRNA (ADENINE(58)-N(1))-METHYLTRANSFERASE"/>
    <property type="match status" value="1"/>
</dbReference>
<dbReference type="STRING" id="658429.L8FXA3"/>
<dbReference type="Gene3D" id="3.40.50.150">
    <property type="entry name" value="Vaccinia Virus protein VP39"/>
    <property type="match status" value="2"/>
</dbReference>
<feature type="region of interest" description="Disordered" evidence="4">
    <location>
        <begin position="133"/>
        <end position="158"/>
    </location>
</feature>
<dbReference type="GO" id="GO:0005739">
    <property type="term" value="C:mitochondrion"/>
    <property type="evidence" value="ECO:0007669"/>
    <property type="project" value="TreeGrafter"/>
</dbReference>
<dbReference type="AlphaFoldDB" id="L8FXA3"/>
<dbReference type="HOGENOM" id="CLU_029873_1_0_1"/>
<feature type="compositionally biased region" description="Pro residues" evidence="4">
    <location>
        <begin position="133"/>
        <end position="142"/>
    </location>
</feature>
<dbReference type="InParanoid" id="L8FXA3"/>
<dbReference type="Proteomes" id="UP000011064">
    <property type="component" value="Unassembled WGS sequence"/>
</dbReference>
<dbReference type="PANTHER" id="PTHR12133:SF1">
    <property type="entry name" value="TRNA (ADENINE(58)-N(1))-METHYLTRANSFERASE, MITOCHONDRIAL"/>
    <property type="match status" value="1"/>
</dbReference>
<dbReference type="InterPro" id="IPR029063">
    <property type="entry name" value="SAM-dependent_MTases_sf"/>
</dbReference>
<proteinExistence type="predicted"/>
<feature type="region of interest" description="Disordered" evidence="4">
    <location>
        <begin position="326"/>
        <end position="359"/>
    </location>
</feature>
<evidence type="ECO:0000256" key="4">
    <source>
        <dbReference type="SAM" id="MobiDB-lite"/>
    </source>
</evidence>
<dbReference type="EC" id="2.1.1.220" evidence="1"/>
<dbReference type="GO" id="GO:0160107">
    <property type="term" value="F:tRNA (adenine(58)-N1)-methyltransferase activity"/>
    <property type="evidence" value="ECO:0007669"/>
    <property type="project" value="UniProtKB-EC"/>
</dbReference>